<protein>
    <recommendedName>
        <fullName evidence="4">Disease resistance protein RPS4B/Roq1-like leucine-rich repeats domain-containing protein</fullName>
    </recommendedName>
</protein>
<dbReference type="Proteomes" id="UP001054821">
    <property type="component" value="Chromosome 2"/>
</dbReference>
<dbReference type="PANTHER" id="PTHR45752">
    <property type="entry name" value="LEUCINE-RICH REPEAT-CONTAINING"/>
    <property type="match status" value="1"/>
</dbReference>
<evidence type="ECO:0000256" key="1">
    <source>
        <dbReference type="ARBA" id="ARBA00022614"/>
    </source>
</evidence>
<dbReference type="EMBL" id="JAJFAZ020000002">
    <property type="protein sequence ID" value="KAI5344699.1"/>
    <property type="molecule type" value="Genomic_DNA"/>
</dbReference>
<dbReference type="Pfam" id="PF23286">
    <property type="entry name" value="LRR_13"/>
    <property type="match status" value="1"/>
</dbReference>
<dbReference type="InterPro" id="IPR032675">
    <property type="entry name" value="LRR_dom_sf"/>
</dbReference>
<reference evidence="5 6" key="1">
    <citation type="journal article" date="2022" name="G3 (Bethesda)">
        <title>Whole-genome sequence and methylome profiling of the almond [Prunus dulcis (Mill.) D.A. Webb] cultivar 'Nonpareil'.</title>
        <authorList>
            <person name="D'Amico-Willman K.M."/>
            <person name="Ouma W.Z."/>
            <person name="Meulia T."/>
            <person name="Sideli G.M."/>
            <person name="Gradziel T.M."/>
            <person name="Fresnedo-Ramirez J."/>
        </authorList>
    </citation>
    <scope>NUCLEOTIDE SEQUENCE [LARGE SCALE GENOMIC DNA]</scope>
    <source>
        <strain evidence="5">Clone GOH B32 T37-40</strain>
    </source>
</reference>
<gene>
    <name evidence="5" type="ORF">L3X38_012576</name>
</gene>
<comment type="caution">
    <text evidence="5">The sequence shown here is derived from an EMBL/GenBank/DDBJ whole genome shotgun (WGS) entry which is preliminary data.</text>
</comment>
<evidence type="ECO:0000259" key="4">
    <source>
        <dbReference type="Pfam" id="PF23286"/>
    </source>
</evidence>
<dbReference type="InterPro" id="IPR058546">
    <property type="entry name" value="RPS4B/Roq1-like_LRR"/>
</dbReference>
<dbReference type="InterPro" id="IPR050715">
    <property type="entry name" value="LRR-SigEffector_domain"/>
</dbReference>
<evidence type="ECO:0000256" key="3">
    <source>
        <dbReference type="ARBA" id="ARBA00022821"/>
    </source>
</evidence>
<dbReference type="SMART" id="SM00369">
    <property type="entry name" value="LRR_TYP"/>
    <property type="match status" value="2"/>
</dbReference>
<dbReference type="AlphaFoldDB" id="A0AAD4WJV8"/>
<name>A0AAD4WJV8_PRUDU</name>
<dbReference type="InterPro" id="IPR001611">
    <property type="entry name" value="Leu-rich_rpt"/>
</dbReference>
<dbReference type="PROSITE" id="PS51450">
    <property type="entry name" value="LRR"/>
    <property type="match status" value="1"/>
</dbReference>
<evidence type="ECO:0000313" key="6">
    <source>
        <dbReference type="Proteomes" id="UP001054821"/>
    </source>
</evidence>
<keyword evidence="3" id="KW-0611">Plant defense</keyword>
<dbReference type="InterPro" id="IPR003591">
    <property type="entry name" value="Leu-rich_rpt_typical-subtyp"/>
</dbReference>
<evidence type="ECO:0000256" key="2">
    <source>
        <dbReference type="ARBA" id="ARBA00022737"/>
    </source>
</evidence>
<sequence>MENLSTLDLKGTPIEKLPSSIGHLVGLTFLNVGNCENLLDIPSEICNLKSLEWLFSGNTFSDKSRFWWGLQRKAFVLGSIHGLWTLKFLDLSDCGLCEGDIPVDIGCLSSLEELDLSRNNFVSLPPSIGCLHKLKSLKNEGCDESIILGMLWIAMDWRFLQVPRWNIPAFQIVTPGSRIPEWFNNQSVGDSLIVELPPCTTSIWIAFCAVSEEGAPVDHSNPPQYLSTNFQIVCRPGEGARVRSNPITKGHLVSPHLWPPPQISAHKYLKS</sequence>
<organism evidence="5 6">
    <name type="scientific">Prunus dulcis</name>
    <name type="common">Almond</name>
    <name type="synonym">Amygdalus dulcis</name>
    <dbReference type="NCBI Taxonomy" id="3755"/>
    <lineage>
        <taxon>Eukaryota</taxon>
        <taxon>Viridiplantae</taxon>
        <taxon>Streptophyta</taxon>
        <taxon>Embryophyta</taxon>
        <taxon>Tracheophyta</taxon>
        <taxon>Spermatophyta</taxon>
        <taxon>Magnoliopsida</taxon>
        <taxon>eudicotyledons</taxon>
        <taxon>Gunneridae</taxon>
        <taxon>Pentapetalae</taxon>
        <taxon>rosids</taxon>
        <taxon>fabids</taxon>
        <taxon>Rosales</taxon>
        <taxon>Rosaceae</taxon>
        <taxon>Amygdaloideae</taxon>
        <taxon>Amygdaleae</taxon>
        <taxon>Prunus</taxon>
    </lineage>
</organism>
<keyword evidence="6" id="KW-1185">Reference proteome</keyword>
<feature type="domain" description="Disease resistance protein RPS4B/Roq1-like leucine-rich repeats" evidence="4">
    <location>
        <begin position="11"/>
        <end position="144"/>
    </location>
</feature>
<keyword evidence="2" id="KW-0677">Repeat</keyword>
<proteinExistence type="predicted"/>
<dbReference type="SUPFAM" id="SSF52058">
    <property type="entry name" value="L domain-like"/>
    <property type="match status" value="1"/>
</dbReference>
<keyword evidence="1" id="KW-0433">Leucine-rich repeat</keyword>
<dbReference type="PANTHER" id="PTHR45752:SF195">
    <property type="entry name" value="LEUCINE-RICH REPEAT (LRR) FAMILY PROTEIN-RELATED"/>
    <property type="match status" value="1"/>
</dbReference>
<dbReference type="Gene3D" id="3.80.10.10">
    <property type="entry name" value="Ribonuclease Inhibitor"/>
    <property type="match status" value="2"/>
</dbReference>
<accession>A0AAD4WJV8</accession>
<evidence type="ECO:0000313" key="5">
    <source>
        <dbReference type="EMBL" id="KAI5344699.1"/>
    </source>
</evidence>